<sequence length="125" mass="14271">MLALEEAFECKPWCEETLSQNWHECTMRMRLYDHRDYVAKDVVVSLDPEFAEQRALLARFTPPVAHLINLFVMDGQEDGDPVDMAIELWRVAKDVDEPSAVIPLDLHGLKDLHKAVGQAIALLEE</sequence>
<reference evidence="1 2" key="2">
    <citation type="journal article" date="2016" name="J. Biotechnol.">
        <title>Complete genome sequence of Arthrobacter alpinus ERGS4:06, a yellow pigmented bacterium tolerant to cold and radiations isolated from Sikkim Himalaya.</title>
        <authorList>
            <person name="Kumar R."/>
            <person name="Singh D."/>
            <person name="Swarnkar M.K."/>
            <person name="Singh A.K."/>
            <person name="Kumar S."/>
        </authorList>
    </citation>
    <scope>NUCLEOTIDE SEQUENCE [LARGE SCALE GENOMIC DNA]</scope>
    <source>
        <strain evidence="1 2">ERGS4:06</strain>
    </source>
</reference>
<reference evidence="2" key="1">
    <citation type="submission" date="2015-11" db="EMBL/GenBank/DDBJ databases">
        <authorList>
            <person name="Kumar R."/>
            <person name="Singh D."/>
            <person name="Swarnkar M.K."/>
            <person name="Singh A.K."/>
            <person name="Kumar S."/>
        </authorList>
    </citation>
    <scope>NUCLEOTIDE SEQUENCE [LARGE SCALE GENOMIC DNA]</scope>
    <source>
        <strain evidence="2">ERGS4:06</strain>
    </source>
</reference>
<organism evidence="1 2">
    <name type="scientific">Arthrobacter alpinus</name>
    <dbReference type="NCBI Taxonomy" id="656366"/>
    <lineage>
        <taxon>Bacteria</taxon>
        <taxon>Bacillati</taxon>
        <taxon>Actinomycetota</taxon>
        <taxon>Actinomycetes</taxon>
        <taxon>Micrococcales</taxon>
        <taxon>Micrococcaceae</taxon>
        <taxon>Arthrobacter</taxon>
    </lineage>
</organism>
<evidence type="ECO:0000313" key="2">
    <source>
        <dbReference type="Proteomes" id="UP000059574"/>
    </source>
</evidence>
<evidence type="ECO:0000313" key="1">
    <source>
        <dbReference type="EMBL" id="ALO67509.1"/>
    </source>
</evidence>
<name>A0A0S2M157_9MICC</name>
<dbReference type="RefSeq" id="WP_062290491.1">
    <property type="nucleotide sequence ID" value="NZ_CP013200.1"/>
</dbReference>
<accession>A0A0S2M157</accession>
<dbReference type="AlphaFoldDB" id="A0A0S2M157"/>
<protein>
    <submittedName>
        <fullName evidence="1">Uncharacterized protein</fullName>
    </submittedName>
</protein>
<dbReference type="Proteomes" id="UP000059574">
    <property type="component" value="Chromosome"/>
</dbReference>
<proteinExistence type="predicted"/>
<dbReference type="EMBL" id="CP013200">
    <property type="protein sequence ID" value="ALO67509.1"/>
    <property type="molecule type" value="Genomic_DNA"/>
</dbReference>
<gene>
    <name evidence="1" type="ORF">AS189_14695</name>
</gene>